<accession>A0ABT4B8W0</accession>
<name>A0ABT4B8W0_9ACTN</name>
<keyword evidence="2" id="KW-1185">Reference proteome</keyword>
<sequence length="205" mass="21802">MNAAIAVVVAAGVAAAAGHYLQAGEAEATVVAPPNRTVDPAVPEARLLNSVLYIDGWREFGNPVGFTYVPKTRPPGLVDLNPGNPPNLSGGSHRGSGNGAQIDAYHLKGLFVALEFAATPTETCANAQDPPRAICVRDNKPTVPDPADINLRYTTAYFTAGKPTTFKSKTTEAAKRFWSKVEMVPVQEAPWFTDLVTRAEASLQK</sequence>
<dbReference type="EMBL" id="JAPNTZ010000013">
    <property type="protein sequence ID" value="MCY1142941.1"/>
    <property type="molecule type" value="Genomic_DNA"/>
</dbReference>
<dbReference type="Proteomes" id="UP001151002">
    <property type="component" value="Unassembled WGS sequence"/>
</dbReference>
<comment type="caution">
    <text evidence="1">The sequence shown here is derived from an EMBL/GenBank/DDBJ whole genome shotgun (WGS) entry which is preliminary data.</text>
</comment>
<gene>
    <name evidence="1" type="ORF">OWR29_33525</name>
</gene>
<proteinExistence type="predicted"/>
<protein>
    <submittedName>
        <fullName evidence="1">Uncharacterized protein</fullName>
    </submittedName>
</protein>
<reference evidence="1" key="1">
    <citation type="submission" date="2022-11" db="EMBL/GenBank/DDBJ databases">
        <authorList>
            <person name="Somphong A."/>
            <person name="Phongsopitanun W."/>
        </authorList>
    </citation>
    <scope>NUCLEOTIDE SEQUENCE</scope>
    <source>
        <strain evidence="1">Pm04-4</strain>
    </source>
</reference>
<dbReference type="RefSeq" id="WP_267567392.1">
    <property type="nucleotide sequence ID" value="NZ_JAPNTZ010000013.1"/>
</dbReference>
<evidence type="ECO:0000313" key="2">
    <source>
        <dbReference type="Proteomes" id="UP001151002"/>
    </source>
</evidence>
<organism evidence="1 2">
    <name type="scientific">Paractinoplanes pyxinae</name>
    <dbReference type="NCBI Taxonomy" id="2997416"/>
    <lineage>
        <taxon>Bacteria</taxon>
        <taxon>Bacillati</taxon>
        <taxon>Actinomycetota</taxon>
        <taxon>Actinomycetes</taxon>
        <taxon>Micromonosporales</taxon>
        <taxon>Micromonosporaceae</taxon>
        <taxon>Paractinoplanes</taxon>
    </lineage>
</organism>
<evidence type="ECO:0000313" key="1">
    <source>
        <dbReference type="EMBL" id="MCY1142941.1"/>
    </source>
</evidence>